<dbReference type="RefSeq" id="WP_117455873.1">
    <property type="nucleotide sequence ID" value="NZ_JAQEQC010000036.1"/>
</dbReference>
<reference evidence="1 2" key="1">
    <citation type="submission" date="2020-08" db="EMBL/GenBank/DDBJ databases">
        <authorList>
            <person name="Liu C."/>
            <person name="Sun Q."/>
        </authorList>
    </citation>
    <scope>NUCLEOTIDE SEQUENCE [LARGE SCALE GENOMIC DNA]</scope>
    <source>
        <strain evidence="1 2">NSJ-61</strain>
    </source>
</reference>
<sequence length="79" mass="9524">MLYKRYVDMLVHIDQEGVMMPKVLIWENNVEYPIERILEIRKASSVVGGCGILYKCRIQGRVRNLFYERNRWFIESTKK</sequence>
<organism evidence="1 2">
    <name type="scientific">[Eubacterium] hominis</name>
    <dbReference type="NCBI Taxonomy" id="2764325"/>
    <lineage>
        <taxon>Bacteria</taxon>
        <taxon>Bacillati</taxon>
        <taxon>Bacillota</taxon>
        <taxon>Erysipelotrichia</taxon>
        <taxon>Erysipelotrichales</taxon>
        <taxon>Erysipelotrichaceae</taxon>
        <taxon>Amedibacillus</taxon>
    </lineage>
</organism>
<name>A0A7G9GPF2_9FIRM</name>
<proteinExistence type="predicted"/>
<evidence type="ECO:0000313" key="1">
    <source>
        <dbReference type="EMBL" id="QNM12684.1"/>
    </source>
</evidence>
<dbReference type="KEGG" id="ehn:H9Q80_01650"/>
<dbReference type="AlphaFoldDB" id="A0A7G9GPF2"/>
<protein>
    <submittedName>
        <fullName evidence="1">Uncharacterized protein</fullName>
    </submittedName>
</protein>
<accession>A0A7G9GPF2</accession>
<dbReference type="Proteomes" id="UP000515856">
    <property type="component" value="Chromosome"/>
</dbReference>
<gene>
    <name evidence="1" type="ORF">H9Q80_01650</name>
</gene>
<evidence type="ECO:0000313" key="2">
    <source>
        <dbReference type="Proteomes" id="UP000515856"/>
    </source>
</evidence>
<dbReference type="EMBL" id="CP060636">
    <property type="protein sequence ID" value="QNM12684.1"/>
    <property type="molecule type" value="Genomic_DNA"/>
</dbReference>
<keyword evidence="2" id="KW-1185">Reference proteome</keyword>